<geneLocation type="plasmid" evidence="2 3">
    <name>AZOBR_p3</name>
</geneLocation>
<gene>
    <name evidence="2" type="ORF">AZOBR_p340143</name>
</gene>
<feature type="region of interest" description="Disordered" evidence="1">
    <location>
        <begin position="259"/>
        <end position="289"/>
    </location>
</feature>
<accession>A0A9P1JZX3</accession>
<evidence type="ECO:0000256" key="1">
    <source>
        <dbReference type="SAM" id="MobiDB-lite"/>
    </source>
</evidence>
<evidence type="ECO:0000313" key="3">
    <source>
        <dbReference type="Proteomes" id="UP000007319"/>
    </source>
</evidence>
<dbReference type="Pfam" id="PF07120">
    <property type="entry name" value="DUF1376"/>
    <property type="match status" value="1"/>
</dbReference>
<proteinExistence type="predicted"/>
<dbReference type="EMBL" id="HE577330">
    <property type="protein sequence ID" value="CCD02905.1"/>
    <property type="molecule type" value="Genomic_DNA"/>
</dbReference>
<feature type="region of interest" description="Disordered" evidence="1">
    <location>
        <begin position="147"/>
        <end position="193"/>
    </location>
</feature>
<dbReference type="Proteomes" id="UP000007319">
    <property type="component" value="Plasmid AZOBR_p3"/>
</dbReference>
<feature type="compositionally biased region" description="Basic and acidic residues" evidence="1">
    <location>
        <begin position="271"/>
        <end position="280"/>
    </location>
</feature>
<organism evidence="2 3">
    <name type="scientific">Azospirillum baldaniorum</name>
    <dbReference type="NCBI Taxonomy" id="1064539"/>
    <lineage>
        <taxon>Bacteria</taxon>
        <taxon>Pseudomonadati</taxon>
        <taxon>Pseudomonadota</taxon>
        <taxon>Alphaproteobacteria</taxon>
        <taxon>Rhodospirillales</taxon>
        <taxon>Azospirillaceae</taxon>
        <taxon>Azospirillum</taxon>
    </lineage>
</organism>
<dbReference type="AlphaFoldDB" id="A0A9P1JZX3"/>
<reference evidence="2 3" key="1">
    <citation type="journal article" date="2011" name="PLoS Genet.">
        <title>Azospirillum genomes reveal transition of bacteria from aquatic to terrestrial environments.</title>
        <authorList>
            <person name="Wisniewski-Dye F."/>
            <person name="Borziak K."/>
            <person name="Khalsa-Moyers G."/>
            <person name="Alexandre G."/>
            <person name="Sukharnikov L.O."/>
            <person name="Wuichet K."/>
            <person name="Hurst G.B."/>
            <person name="McDonald W.H."/>
            <person name="Robertson J.S."/>
            <person name="Barbe V."/>
            <person name="Calteau A."/>
            <person name="Rouy Z."/>
            <person name="Mangenot S."/>
            <person name="Prigent-Combaret C."/>
            <person name="Normand P."/>
            <person name="Boyer M."/>
            <person name="Siguier P."/>
            <person name="Dessaux Y."/>
            <person name="Elmerich C."/>
            <person name="Condemine G."/>
            <person name="Krishnen G."/>
            <person name="Kennedy I."/>
            <person name="Paterson A.H."/>
            <person name="Gonzalez V."/>
            <person name="Mavingui P."/>
            <person name="Zhulin I.B."/>
        </authorList>
    </citation>
    <scope>NUCLEOTIDE SEQUENCE [LARGE SCALE GENOMIC DNA]</scope>
    <source>
        <strain evidence="2 3">Sp245</strain>
    </source>
</reference>
<evidence type="ECO:0008006" key="4">
    <source>
        <dbReference type="Google" id="ProtNLM"/>
    </source>
</evidence>
<sequence>MPVFTDALLGDTTHLSTEEFGAYCLILFVTWRNNADPFPDDPVRMARICRVSVKRWTERLRPILASFFDLSEGTWRQHRLEKEWRYVQKVSAVRSKSGKLGAEAKSLKNNNTAQANASAELKQNASTHTHTHTVLTSIADAIEDSLKSAPLGHDPSADEASLRTGDPQTTDGQVDDDSRSIPEPQSQDPNASFGEWWQHVPHKVSKGHAEKAYRSAVKGGATPADLLTGIQRYARQVAGNDPRYIKHPSTWLNGKCWLDEPPPPAMQSPKGFDHDQRDQSRVSAARQRPDSLFAGILERDLAGRA</sequence>
<dbReference type="InterPro" id="IPR010781">
    <property type="entry name" value="DUF1376"/>
</dbReference>
<keyword evidence="2" id="KW-0614">Plasmid</keyword>
<protein>
    <recommendedName>
        <fullName evidence="4">DUF1376 domain-containing protein</fullName>
    </recommendedName>
</protein>
<dbReference type="KEGG" id="abs:AZOBR_p340143"/>
<evidence type="ECO:0000313" key="2">
    <source>
        <dbReference type="EMBL" id="CCD02905.1"/>
    </source>
</evidence>
<keyword evidence="3" id="KW-1185">Reference proteome</keyword>
<name>A0A9P1JZX3_9PROT</name>